<evidence type="ECO:0000256" key="11">
    <source>
        <dbReference type="RuleBase" id="RU003357"/>
    </source>
</evidence>
<keyword evidence="4 10" id="KW-0812">Transmembrane</keyword>
<dbReference type="InterPro" id="IPR037066">
    <property type="entry name" value="Plug_dom_sf"/>
</dbReference>
<keyword evidence="3 10" id="KW-1134">Transmembrane beta strand</keyword>
<evidence type="ECO:0000256" key="3">
    <source>
        <dbReference type="ARBA" id="ARBA00022452"/>
    </source>
</evidence>
<dbReference type="InterPro" id="IPR000531">
    <property type="entry name" value="Beta-barrel_TonB"/>
</dbReference>
<dbReference type="PANTHER" id="PTHR30069">
    <property type="entry name" value="TONB-DEPENDENT OUTER MEMBRANE RECEPTOR"/>
    <property type="match status" value="1"/>
</dbReference>
<keyword evidence="16" id="KW-1185">Reference proteome</keyword>
<dbReference type="EMBL" id="CP017478">
    <property type="protein sequence ID" value="AOW21141.1"/>
    <property type="molecule type" value="Genomic_DNA"/>
</dbReference>
<dbReference type="AlphaFoldDB" id="A0A1D8P995"/>
<dbReference type="Pfam" id="PF07715">
    <property type="entry name" value="Plug"/>
    <property type="match status" value="1"/>
</dbReference>
<dbReference type="InterPro" id="IPR039426">
    <property type="entry name" value="TonB-dep_rcpt-like"/>
</dbReference>
<comment type="similarity">
    <text evidence="10 11">Belongs to the TonB-dependent receptor family.</text>
</comment>
<dbReference type="OrthoDB" id="9764669at2"/>
<evidence type="ECO:0000256" key="9">
    <source>
        <dbReference type="ARBA" id="ARBA00023237"/>
    </source>
</evidence>
<dbReference type="STRING" id="1850246.LPB138_10830"/>
<keyword evidence="7 10" id="KW-0472">Membrane</keyword>
<dbReference type="Pfam" id="PF00593">
    <property type="entry name" value="TonB_dep_Rec_b-barrel"/>
    <property type="match status" value="1"/>
</dbReference>
<dbReference type="Gene3D" id="2.170.130.10">
    <property type="entry name" value="TonB-dependent receptor, plug domain"/>
    <property type="match status" value="1"/>
</dbReference>
<keyword evidence="5 12" id="KW-0732">Signal</keyword>
<evidence type="ECO:0000313" key="16">
    <source>
        <dbReference type="Proteomes" id="UP000176050"/>
    </source>
</evidence>
<feature type="chain" id="PRO_5009110904" evidence="12">
    <location>
        <begin position="19"/>
        <end position="816"/>
    </location>
</feature>
<proteinExistence type="inferred from homology"/>
<evidence type="ECO:0000256" key="5">
    <source>
        <dbReference type="ARBA" id="ARBA00022729"/>
    </source>
</evidence>
<dbReference type="PANTHER" id="PTHR30069:SF29">
    <property type="entry name" value="HEMOGLOBIN AND HEMOGLOBIN-HAPTOGLOBIN-BINDING PROTEIN 1-RELATED"/>
    <property type="match status" value="1"/>
</dbReference>
<dbReference type="Proteomes" id="UP000176050">
    <property type="component" value="Chromosome"/>
</dbReference>
<reference evidence="15 16" key="1">
    <citation type="submission" date="2016-10" db="EMBL/GenBank/DDBJ databases">
        <title>Lutibacter sp. LPB0138, isolated from marine gastropod.</title>
        <authorList>
            <person name="Kim E."/>
            <person name="Yi H."/>
        </authorList>
    </citation>
    <scope>NUCLEOTIDE SEQUENCE [LARGE SCALE GENOMIC DNA]</scope>
    <source>
        <strain evidence="15 16">LPB0138</strain>
    </source>
</reference>
<dbReference type="PROSITE" id="PS52016">
    <property type="entry name" value="TONB_DEPENDENT_REC_3"/>
    <property type="match status" value="1"/>
</dbReference>
<evidence type="ECO:0000313" key="15">
    <source>
        <dbReference type="EMBL" id="AOW21141.1"/>
    </source>
</evidence>
<dbReference type="InterPro" id="IPR012910">
    <property type="entry name" value="Plug_dom"/>
</dbReference>
<evidence type="ECO:0000256" key="4">
    <source>
        <dbReference type="ARBA" id="ARBA00022692"/>
    </source>
</evidence>
<keyword evidence="8 15" id="KW-0675">Receptor</keyword>
<evidence type="ECO:0000256" key="8">
    <source>
        <dbReference type="ARBA" id="ARBA00023170"/>
    </source>
</evidence>
<accession>A0A1D8P995</accession>
<evidence type="ECO:0000256" key="2">
    <source>
        <dbReference type="ARBA" id="ARBA00022448"/>
    </source>
</evidence>
<evidence type="ECO:0000256" key="1">
    <source>
        <dbReference type="ARBA" id="ARBA00004571"/>
    </source>
</evidence>
<feature type="domain" description="TonB-dependent receptor-like beta-barrel" evidence="13">
    <location>
        <begin position="320"/>
        <end position="790"/>
    </location>
</feature>
<dbReference type="InterPro" id="IPR036942">
    <property type="entry name" value="Beta-barrel_TonB_sf"/>
</dbReference>
<dbReference type="SUPFAM" id="SSF56935">
    <property type="entry name" value="Porins"/>
    <property type="match status" value="1"/>
</dbReference>
<protein>
    <submittedName>
        <fullName evidence="15">TonB-dependent receptor</fullName>
    </submittedName>
</protein>
<evidence type="ECO:0000256" key="10">
    <source>
        <dbReference type="PROSITE-ProRule" id="PRU01360"/>
    </source>
</evidence>
<keyword evidence="6 11" id="KW-0798">TonB box</keyword>
<comment type="subcellular location">
    <subcellularLocation>
        <location evidence="1 10">Cell outer membrane</location>
        <topology evidence="1 10">Multi-pass membrane protein</topology>
    </subcellularLocation>
</comment>
<dbReference type="GO" id="GO:0044718">
    <property type="term" value="P:siderophore transmembrane transport"/>
    <property type="evidence" value="ECO:0007669"/>
    <property type="project" value="TreeGrafter"/>
</dbReference>
<evidence type="ECO:0000256" key="12">
    <source>
        <dbReference type="SAM" id="SignalP"/>
    </source>
</evidence>
<dbReference type="GO" id="GO:0015344">
    <property type="term" value="F:siderophore uptake transmembrane transporter activity"/>
    <property type="evidence" value="ECO:0007669"/>
    <property type="project" value="TreeGrafter"/>
</dbReference>
<dbReference type="GO" id="GO:0009279">
    <property type="term" value="C:cell outer membrane"/>
    <property type="evidence" value="ECO:0007669"/>
    <property type="project" value="UniProtKB-SubCell"/>
</dbReference>
<dbReference type="CDD" id="cd01347">
    <property type="entry name" value="ligand_gated_channel"/>
    <property type="match status" value="1"/>
</dbReference>
<organism evidence="15 16">
    <name type="scientific">Urechidicola croceus</name>
    <dbReference type="NCBI Taxonomy" id="1850246"/>
    <lineage>
        <taxon>Bacteria</taxon>
        <taxon>Pseudomonadati</taxon>
        <taxon>Bacteroidota</taxon>
        <taxon>Flavobacteriia</taxon>
        <taxon>Flavobacteriales</taxon>
        <taxon>Flavobacteriaceae</taxon>
        <taxon>Urechidicola</taxon>
    </lineage>
</organism>
<feature type="signal peptide" evidence="12">
    <location>
        <begin position="1"/>
        <end position="18"/>
    </location>
</feature>
<evidence type="ECO:0000259" key="13">
    <source>
        <dbReference type="Pfam" id="PF00593"/>
    </source>
</evidence>
<evidence type="ECO:0000256" key="7">
    <source>
        <dbReference type="ARBA" id="ARBA00023136"/>
    </source>
</evidence>
<feature type="domain" description="TonB-dependent receptor plug" evidence="14">
    <location>
        <begin position="119"/>
        <end position="219"/>
    </location>
</feature>
<gene>
    <name evidence="15" type="ORF">LPB138_10830</name>
</gene>
<evidence type="ECO:0000256" key="6">
    <source>
        <dbReference type="ARBA" id="ARBA00023077"/>
    </source>
</evidence>
<sequence>MKKLPLFILFFMSCFLFSQEITVLDFDTEFPVGNCTIYAENNPKVIYTNKKGKADISIFADNDIISFNHITYIEVEVLKRQISQTNNIIYLHRNAEALDEVVLSSTRQKESKSRIAEHIEINQIEEIRKISPQTSADLLANLPGIKVQKSQFGGGSPVLRGMEANRVLLVVDGVRMNNAIYRSGHLQSSITVSPSILERTEVIFGPSSVAYGSDALGGVIHYYTKTPKISQKDKVELSFMSRYSSVNEEKTNQGSVEISFKKWASLSSFSYSDFGDLKMGKKRRHGYENWGKVFEYSNNSENFYNPLVLQNSDPNIQRNTGYNQLDFLQKFNIKLNDKTDLILNFQHSNSSNIPRFDKLTERSGGELKFAEWYYGPQKRILLSSQLSIKPDKRWLKRGTITAAYQNLNESRVQRKFGSLERLNRKEDVDVFELNGDFSVLLTKNSNRNLSYGFEIAHNKVNSISYGDILSVNDNDIVGVSANFAVQSRYPDGGSTYTSSAIYANYRQDITAKSTLNTGIRLTNTNLNAKWIDETFISLPKNDISLKNSAVTATIGYIYKPNDNWQFNSVLSSGFRSPNIDDIGKIREKSGRVSVPNIDLKPEYVYNAEIGILKYLNNKKFNIGFNVYYTLFHNYIARQDFIVNGSPTILYDGDVTETYANVNNKNAYIVGSTFSFRGKLSEKFKTKGSVTYTKGKSYDTKQPLSSIPPLFGNIEVGYGKDKFEIAAKLRFNGTKKINGYNLVEGIDNVEQSPYNESTENFQGTPSWYTLNFYSKYKVSNSLDLQFMVDNIFDNHYKEFASAISAPGRNFSISVLIN</sequence>
<dbReference type="Gene3D" id="2.40.170.20">
    <property type="entry name" value="TonB-dependent receptor, beta-barrel domain"/>
    <property type="match status" value="1"/>
</dbReference>
<evidence type="ECO:0000259" key="14">
    <source>
        <dbReference type="Pfam" id="PF07715"/>
    </source>
</evidence>
<dbReference type="KEGG" id="lul:LPB138_10830"/>
<keyword evidence="2 10" id="KW-0813">Transport</keyword>
<name>A0A1D8P995_9FLAO</name>
<keyword evidence="9 10" id="KW-0998">Cell outer membrane</keyword>